<dbReference type="AlphaFoldDB" id="A0A395XLL8"/>
<evidence type="ECO:0008006" key="5">
    <source>
        <dbReference type="Google" id="ProtNLM"/>
    </source>
</evidence>
<name>A0A395XLL8_9FIRM</name>
<dbReference type="Gene3D" id="3.30.450.410">
    <property type="match status" value="1"/>
</dbReference>
<dbReference type="GO" id="GO:0018836">
    <property type="term" value="F:alkylmercury lyase activity"/>
    <property type="evidence" value="ECO:0007669"/>
    <property type="project" value="InterPro"/>
</dbReference>
<evidence type="ECO:0000313" key="3">
    <source>
        <dbReference type="Proteomes" id="UP000266376"/>
    </source>
</evidence>
<dbReference type="Pfam" id="PF03243">
    <property type="entry name" value="MerB"/>
    <property type="match status" value="1"/>
</dbReference>
<evidence type="ECO:0000313" key="2">
    <source>
        <dbReference type="EMBL" id="RGW48827.1"/>
    </source>
</evidence>
<protein>
    <recommendedName>
        <fullName evidence="5">Alkylmercury lyase</fullName>
    </recommendedName>
</protein>
<evidence type="ECO:0000313" key="1">
    <source>
        <dbReference type="EMBL" id="RGS67479.1"/>
    </source>
</evidence>
<reference evidence="3 4" key="1">
    <citation type="submission" date="2018-08" db="EMBL/GenBank/DDBJ databases">
        <title>A genome reference for cultivated species of the human gut microbiota.</title>
        <authorList>
            <person name="Zou Y."/>
            <person name="Xue W."/>
            <person name="Luo G."/>
        </authorList>
    </citation>
    <scope>NUCLEOTIDE SEQUENCE [LARGE SCALE GENOMIC DNA]</scope>
    <source>
        <strain evidence="2 3">AF12-11</strain>
        <strain evidence="1 4">AF21-25</strain>
    </source>
</reference>
<evidence type="ECO:0000313" key="4">
    <source>
        <dbReference type="Proteomes" id="UP000285981"/>
    </source>
</evidence>
<gene>
    <name evidence="2" type="ORF">DWV67_14510</name>
    <name evidence="1" type="ORF">DWX78_14105</name>
</gene>
<dbReference type="EMBL" id="QRVU01000103">
    <property type="protein sequence ID" value="RGS67479.1"/>
    <property type="molecule type" value="Genomic_DNA"/>
</dbReference>
<accession>A0A395XLL8</accession>
<dbReference type="Proteomes" id="UP000266376">
    <property type="component" value="Unassembled WGS sequence"/>
</dbReference>
<organism evidence="2 3">
    <name type="scientific">Dorea formicigenerans</name>
    <dbReference type="NCBI Taxonomy" id="39486"/>
    <lineage>
        <taxon>Bacteria</taxon>
        <taxon>Bacillati</taxon>
        <taxon>Bacillota</taxon>
        <taxon>Clostridia</taxon>
        <taxon>Lachnospirales</taxon>
        <taxon>Lachnospiraceae</taxon>
        <taxon>Dorea</taxon>
    </lineage>
</organism>
<dbReference type="NCBIfam" id="NF040728">
    <property type="entry name" value="MerB_rel_SaoL"/>
    <property type="match status" value="1"/>
</dbReference>
<dbReference type="Proteomes" id="UP000285981">
    <property type="component" value="Unassembled WGS sequence"/>
</dbReference>
<dbReference type="SUPFAM" id="SSF160387">
    <property type="entry name" value="NosL/MerB-like"/>
    <property type="match status" value="1"/>
</dbReference>
<comment type="caution">
    <text evidence="2">The sequence shown here is derived from an EMBL/GenBank/DDBJ whole genome shotgun (WGS) entry which is preliminary data.</text>
</comment>
<dbReference type="EMBL" id="QSAJ01000051">
    <property type="protein sequence ID" value="RGW48827.1"/>
    <property type="molecule type" value="Genomic_DNA"/>
</dbReference>
<dbReference type="InterPro" id="IPR004927">
    <property type="entry name" value="MerB"/>
</dbReference>
<proteinExistence type="predicted"/>
<sequence length="182" mass="20717">MLDNNIQNNTQNENEKVVQDGIQNVHQKFTARQNELRLYIINFTIDNKRPYNLESDKEVTLQVLQMDDQEYEEIIQCLIDKDGMVIDEEEKNVNFIYPVSSLETNHHVTLADGREFTAMCAIDAMGAAFTFHQDTEVHSVCAMCEEPVYVKIVDGKVADYAPKTLHALTFPLGELANWAGSC</sequence>
<dbReference type="InterPro" id="IPR053717">
    <property type="entry name" value="MerB_lyase_sf"/>
</dbReference>